<keyword evidence="3" id="KW-1185">Reference proteome</keyword>
<evidence type="ECO:0000313" key="2">
    <source>
        <dbReference type="EMBL" id="GIY79571.1"/>
    </source>
</evidence>
<evidence type="ECO:0000256" key="1">
    <source>
        <dbReference type="SAM" id="MobiDB-lite"/>
    </source>
</evidence>
<accession>A0AAV4WAS1</accession>
<proteinExistence type="predicted"/>
<comment type="caution">
    <text evidence="2">The sequence shown here is derived from an EMBL/GenBank/DDBJ whole genome shotgun (WGS) entry which is preliminary data.</text>
</comment>
<name>A0AAV4WAS1_CAEEX</name>
<sequence length="203" mass="23247">MLQTRSTAPEVTVLACQNSLACQFAGNCISQTHTHGDYFYYKTELDNFGRNHEPTSFRNLQHLLLPLSTFPICPCALVHTTRRKLLKRHREARMYAMEVLDESSVWCTITADIDSDSEILVNHRWTNSPTPANPTKQRATNDFEARTHSKHLLHKNKNPPNPNQGALGETRGRRLQRREGGTASRNKRPRSQKEESAERGERK</sequence>
<evidence type="ECO:0000313" key="3">
    <source>
        <dbReference type="Proteomes" id="UP001054945"/>
    </source>
</evidence>
<reference evidence="2 3" key="1">
    <citation type="submission" date="2021-06" db="EMBL/GenBank/DDBJ databases">
        <title>Caerostris extrusa draft genome.</title>
        <authorList>
            <person name="Kono N."/>
            <person name="Arakawa K."/>
        </authorList>
    </citation>
    <scope>NUCLEOTIDE SEQUENCE [LARGE SCALE GENOMIC DNA]</scope>
</reference>
<organism evidence="2 3">
    <name type="scientific">Caerostris extrusa</name>
    <name type="common">Bark spider</name>
    <name type="synonym">Caerostris bankana</name>
    <dbReference type="NCBI Taxonomy" id="172846"/>
    <lineage>
        <taxon>Eukaryota</taxon>
        <taxon>Metazoa</taxon>
        <taxon>Ecdysozoa</taxon>
        <taxon>Arthropoda</taxon>
        <taxon>Chelicerata</taxon>
        <taxon>Arachnida</taxon>
        <taxon>Araneae</taxon>
        <taxon>Araneomorphae</taxon>
        <taxon>Entelegynae</taxon>
        <taxon>Araneoidea</taxon>
        <taxon>Araneidae</taxon>
        <taxon>Caerostris</taxon>
    </lineage>
</organism>
<protein>
    <submittedName>
        <fullName evidence="2">Uncharacterized protein</fullName>
    </submittedName>
</protein>
<feature type="compositionally biased region" description="Basic and acidic residues" evidence="1">
    <location>
        <begin position="191"/>
        <end position="203"/>
    </location>
</feature>
<dbReference type="AlphaFoldDB" id="A0AAV4WAS1"/>
<dbReference type="EMBL" id="BPLR01015904">
    <property type="protein sequence ID" value="GIY79571.1"/>
    <property type="molecule type" value="Genomic_DNA"/>
</dbReference>
<gene>
    <name evidence="2" type="ORF">CEXT_724641</name>
</gene>
<dbReference type="Proteomes" id="UP001054945">
    <property type="component" value="Unassembled WGS sequence"/>
</dbReference>
<feature type="region of interest" description="Disordered" evidence="1">
    <location>
        <begin position="151"/>
        <end position="203"/>
    </location>
</feature>